<organism evidence="6 7">
    <name type="scientific">Meganyctiphanes norvegica</name>
    <name type="common">Northern krill</name>
    <name type="synonym">Thysanopoda norvegica</name>
    <dbReference type="NCBI Taxonomy" id="48144"/>
    <lineage>
        <taxon>Eukaryota</taxon>
        <taxon>Metazoa</taxon>
        <taxon>Ecdysozoa</taxon>
        <taxon>Arthropoda</taxon>
        <taxon>Crustacea</taxon>
        <taxon>Multicrustacea</taxon>
        <taxon>Malacostraca</taxon>
        <taxon>Eumalacostraca</taxon>
        <taxon>Eucarida</taxon>
        <taxon>Euphausiacea</taxon>
        <taxon>Euphausiidae</taxon>
        <taxon>Meganyctiphanes</taxon>
    </lineage>
</organism>
<dbReference type="InterPro" id="IPR001810">
    <property type="entry name" value="F-box_dom"/>
</dbReference>
<keyword evidence="2" id="KW-0863">Zinc-finger</keyword>
<feature type="domain" description="F-box" evidence="5">
    <location>
        <begin position="295"/>
        <end position="349"/>
    </location>
</feature>
<dbReference type="Gene3D" id="3.30.40.10">
    <property type="entry name" value="Zinc/RING finger domain, C3HC4 (zinc finger)"/>
    <property type="match status" value="1"/>
</dbReference>
<accession>A0AAV2Q5V3</accession>
<keyword evidence="4" id="KW-0862">Zinc</keyword>
<dbReference type="InterPro" id="IPR013083">
    <property type="entry name" value="Znf_RING/FYVE/PHD"/>
</dbReference>
<name>A0AAV2Q5V3_MEGNR</name>
<evidence type="ECO:0000256" key="4">
    <source>
        <dbReference type="ARBA" id="ARBA00022833"/>
    </source>
</evidence>
<dbReference type="PANTHER" id="PTHR15933">
    <property type="entry name" value="PROTEIN CBG16327"/>
    <property type="match status" value="1"/>
</dbReference>
<evidence type="ECO:0000313" key="6">
    <source>
        <dbReference type="EMBL" id="CAL4069082.1"/>
    </source>
</evidence>
<sequence>MNPSSADINRTHETCDQIIDLYNIPKHISRCEIITCPFGCGHRYLQCKQNEHKLLCGHIKVSCVNAGYGCTSQIQKRFMWKHIPMCPAFVVVCPCTWKRWFRTSEEEEDHKDALLVFQCHHGVQKEFCLFCKHDHDQGSFDRSKDWKECSVNRVTADIEWTNTKDVFISALKKSLSLSKENSPYSLHEESHNDFKRNHSLTNNYQGEYIRRCGQNLRRNEICNHITNIHKDVQHELDDWLIARCPMHIYGCQFSYRRMISCQSDMKYIYSHKLNAFGAQPVRVSLCTNNKDNIKSINITELPHEILLHIATFLDGFTLNSLQNTCFLFHSVCSSLLNEKGIIIQNWVKENEVDKIHWQQYPYQHLFSQACHPISFSRFGEGMDMDKHIRTCSFKIVHMKLEKFSYLPNGTTDIVLQKQKERLIEACKWCNDQRFTCEHKAAMIAKAYRDSQKI</sequence>
<keyword evidence="7" id="KW-1185">Reference proteome</keyword>
<evidence type="ECO:0000256" key="2">
    <source>
        <dbReference type="ARBA" id="ARBA00022771"/>
    </source>
</evidence>
<dbReference type="AlphaFoldDB" id="A0AAV2Q5V3"/>
<dbReference type="Pfam" id="PF15966">
    <property type="entry name" value="F-box_4"/>
    <property type="match status" value="1"/>
</dbReference>
<evidence type="ECO:0000313" key="7">
    <source>
        <dbReference type="Proteomes" id="UP001497623"/>
    </source>
</evidence>
<dbReference type="PANTHER" id="PTHR15933:SF20">
    <property type="entry name" value="F-BOX DOMAIN-CONTAINING PROTEIN"/>
    <property type="match status" value="1"/>
</dbReference>
<keyword evidence="3" id="KW-0833">Ubl conjugation pathway</keyword>
<dbReference type="Proteomes" id="UP001497623">
    <property type="component" value="Unassembled WGS sequence"/>
</dbReference>
<dbReference type="GO" id="GO:0008270">
    <property type="term" value="F:zinc ion binding"/>
    <property type="evidence" value="ECO:0007669"/>
    <property type="project" value="UniProtKB-KW"/>
</dbReference>
<dbReference type="PROSITE" id="PS50181">
    <property type="entry name" value="FBOX"/>
    <property type="match status" value="1"/>
</dbReference>
<reference evidence="6 7" key="1">
    <citation type="submission" date="2024-05" db="EMBL/GenBank/DDBJ databases">
        <authorList>
            <person name="Wallberg A."/>
        </authorList>
    </citation>
    <scope>NUCLEOTIDE SEQUENCE [LARGE SCALE GENOMIC DNA]</scope>
</reference>
<dbReference type="InterPro" id="IPR031890">
    <property type="entry name" value="Fbxo30/Fbxo40"/>
</dbReference>
<dbReference type="Pfam" id="PF15965">
    <property type="entry name" value="zf-TRAF_2"/>
    <property type="match status" value="1"/>
</dbReference>
<dbReference type="InterPro" id="IPR001293">
    <property type="entry name" value="Znf_TRAF"/>
</dbReference>
<keyword evidence="1" id="KW-0479">Metal-binding</keyword>
<dbReference type="Gene3D" id="3.30.40.150">
    <property type="entry name" value="TRAF-like zinc-finger, N-terminal subdomain"/>
    <property type="match status" value="1"/>
</dbReference>
<evidence type="ECO:0000256" key="1">
    <source>
        <dbReference type="ARBA" id="ARBA00022723"/>
    </source>
</evidence>
<gene>
    <name evidence="6" type="ORF">MNOR_LOCUS7615</name>
</gene>
<dbReference type="EMBL" id="CAXKWB010003387">
    <property type="protein sequence ID" value="CAL4069082.1"/>
    <property type="molecule type" value="Genomic_DNA"/>
</dbReference>
<protein>
    <recommendedName>
        <fullName evidence="5">F-box domain-containing protein</fullName>
    </recommendedName>
</protein>
<evidence type="ECO:0000256" key="3">
    <source>
        <dbReference type="ARBA" id="ARBA00022786"/>
    </source>
</evidence>
<dbReference type="SUPFAM" id="SSF81383">
    <property type="entry name" value="F-box domain"/>
    <property type="match status" value="1"/>
</dbReference>
<dbReference type="InterPro" id="IPR036047">
    <property type="entry name" value="F-box-like_dom_sf"/>
</dbReference>
<dbReference type="InterPro" id="IPR043013">
    <property type="entry name" value="Znf_TRAF_N"/>
</dbReference>
<proteinExistence type="predicted"/>
<evidence type="ECO:0000259" key="5">
    <source>
        <dbReference type="PROSITE" id="PS50181"/>
    </source>
</evidence>
<dbReference type="GO" id="GO:0061630">
    <property type="term" value="F:ubiquitin protein ligase activity"/>
    <property type="evidence" value="ECO:0007669"/>
    <property type="project" value="InterPro"/>
</dbReference>
<comment type="caution">
    <text evidence="6">The sequence shown here is derived from an EMBL/GenBank/DDBJ whole genome shotgun (WGS) entry which is preliminary data.</text>
</comment>